<dbReference type="Proteomes" id="UP000195557">
    <property type="component" value="Unassembled WGS sequence"/>
</dbReference>
<dbReference type="EMBL" id="KZ155790">
    <property type="protein sequence ID" value="OUS45330.1"/>
    <property type="molecule type" value="Genomic_DNA"/>
</dbReference>
<feature type="region of interest" description="Disordered" evidence="1">
    <location>
        <begin position="326"/>
        <end position="379"/>
    </location>
</feature>
<reference evidence="2" key="1">
    <citation type="submission" date="2017-04" db="EMBL/GenBank/DDBJ databases">
        <title>Population genomics of picophytoplankton unveils novel chromosome hypervariability.</title>
        <authorList>
            <consortium name="DOE Joint Genome Institute"/>
            <person name="Blanc-Mathieu R."/>
            <person name="Krasovec M."/>
            <person name="Hebrard M."/>
            <person name="Yau S."/>
            <person name="Desgranges E."/>
            <person name="Martin J."/>
            <person name="Schackwitz W."/>
            <person name="Kuo A."/>
            <person name="Salin G."/>
            <person name="Donnadieu C."/>
            <person name="Desdevises Y."/>
            <person name="Sanchez-Ferandin S."/>
            <person name="Moreau H."/>
            <person name="Rivals E."/>
            <person name="Grigoriev I.V."/>
            <person name="Grimsley N."/>
            <person name="Eyre-Walker A."/>
            <person name="Piganeau G."/>
        </authorList>
    </citation>
    <scope>NUCLEOTIDE SEQUENCE [LARGE SCALE GENOMIC DNA]</scope>
    <source>
        <strain evidence="2">RCC 1115</strain>
    </source>
</reference>
<feature type="region of interest" description="Disordered" evidence="1">
    <location>
        <begin position="170"/>
        <end position="189"/>
    </location>
</feature>
<name>A0A1Y5I6Z8_OSTTA</name>
<organism evidence="2">
    <name type="scientific">Ostreococcus tauri</name>
    <name type="common">Marine green alga</name>
    <dbReference type="NCBI Taxonomy" id="70448"/>
    <lineage>
        <taxon>Eukaryota</taxon>
        <taxon>Viridiplantae</taxon>
        <taxon>Chlorophyta</taxon>
        <taxon>Mamiellophyceae</taxon>
        <taxon>Mamiellales</taxon>
        <taxon>Bathycoccaceae</taxon>
        <taxon>Ostreococcus</taxon>
    </lineage>
</organism>
<accession>A0A1Y5I6Z8</accession>
<protein>
    <submittedName>
        <fullName evidence="2">Uncharacterized protein</fullName>
    </submittedName>
</protein>
<gene>
    <name evidence="2" type="ORF">BE221DRAFT_76843</name>
</gene>
<proteinExistence type="predicted"/>
<evidence type="ECO:0000313" key="2">
    <source>
        <dbReference type="EMBL" id="OUS45330.1"/>
    </source>
</evidence>
<evidence type="ECO:0000256" key="1">
    <source>
        <dbReference type="SAM" id="MobiDB-lite"/>
    </source>
</evidence>
<dbReference type="AlphaFoldDB" id="A0A1Y5I6Z8"/>
<sequence length="733" mass="81818">MDALTNLLDAETADVVHELLDDGCRAWCDDLSAGARARAMRLGKNAMKIKSKLRLSSDAEALRVAEACETYVRECVWRRGRASESGTSEERETHEVGWPTTHDKLNALLRARETSRGDKWRDKAEEASRFNETALIDFDWVVRARAGGTRDRESARVRVALRCRTAGVDRDKPPFATNRHPPSVASPRARVVHRAFERARARVRTVVPKRASRRVLARDVGRAGHIFIRALEAIAPTGASGAAGTGGSEERTTCEVDGCAEPRSEHRGAGLCDKHRHADFFVIEGQNYGRPMRWCFYCHRAHDRGAFSAASRSICTEKFMLRQGRRKEQKFQTTTTTTTTINSGGRTRDSAGGGSAPARMADTGRTRSTDSEGNASVVDQQRRSIRDGKAALEALRWRDPNVVPTGYDTKFWVAHPRELQERTDMWDLVRRINAQDEPVGMYGTIVRGCVRFTVRGWESVDNSSASTSANEPLERRLGREFVDVPENSLEILQKPITVCEMKSTSPRRVDLNNGQVVNARECGSMIGVDVIFASARDELIVATDENVDVIVRFFSEYVDREVISPVSSSSVSIDPLVDYDRCSALSDHVLSIQAGGYGIAYQHVAVIQDAEIAKELAELDASVEDAELREHLRAFSFDYVWLSNRVDSMMLYGDKDVERALRIADTARDVFQAWGRSPRAMQRMETLRSELEAMKCLAPVINDSTSVATCRTTRNHQLAARSASVRRLKTKSY</sequence>